<proteinExistence type="inferred from homology"/>
<keyword evidence="4 6" id="KW-0808">Transferase</keyword>
<evidence type="ECO:0000256" key="2">
    <source>
        <dbReference type="ARBA" id="ARBA00006739"/>
    </source>
</evidence>
<comment type="similarity">
    <text evidence="2">Belongs to the glycosyltransferase 2 family.</text>
</comment>
<comment type="caution">
    <text evidence="6">The sequence shown here is derived from an EMBL/GenBank/DDBJ whole genome shotgun (WGS) entry which is preliminary data.</text>
</comment>
<dbReference type="GO" id="GO:0016757">
    <property type="term" value="F:glycosyltransferase activity"/>
    <property type="evidence" value="ECO:0007669"/>
    <property type="project" value="UniProtKB-KW"/>
</dbReference>
<name>A0ABU7RWM3_9ACTN</name>
<reference evidence="6 7" key="1">
    <citation type="submission" date="2024-01" db="EMBL/GenBank/DDBJ databases">
        <title>Genome insights into Plantactinospora sonchi sp. nov.</title>
        <authorList>
            <person name="Wang L."/>
        </authorList>
    </citation>
    <scope>NUCLEOTIDE SEQUENCE [LARGE SCALE GENOMIC DNA]</scope>
    <source>
        <strain evidence="6 7">NEAU-QY2</strain>
    </source>
</reference>
<dbReference type="InterPro" id="IPR001173">
    <property type="entry name" value="Glyco_trans_2-like"/>
</dbReference>
<organism evidence="6 7">
    <name type="scientific">Plantactinospora sonchi</name>
    <dbReference type="NCBI Taxonomy" id="1544735"/>
    <lineage>
        <taxon>Bacteria</taxon>
        <taxon>Bacillati</taxon>
        <taxon>Actinomycetota</taxon>
        <taxon>Actinomycetes</taxon>
        <taxon>Micromonosporales</taxon>
        <taxon>Micromonosporaceae</taxon>
        <taxon>Plantactinospora</taxon>
    </lineage>
</organism>
<evidence type="ECO:0000313" key="6">
    <source>
        <dbReference type="EMBL" id="MEE6260932.1"/>
    </source>
</evidence>
<gene>
    <name evidence="6" type="ORF">V1633_20820</name>
</gene>
<evidence type="ECO:0000256" key="4">
    <source>
        <dbReference type="ARBA" id="ARBA00022679"/>
    </source>
</evidence>
<evidence type="ECO:0000256" key="1">
    <source>
        <dbReference type="ARBA" id="ARBA00004776"/>
    </source>
</evidence>
<protein>
    <submittedName>
        <fullName evidence="6">Glycosyltransferase</fullName>
        <ecNumber evidence="6">2.4.-.-</ecNumber>
    </submittedName>
</protein>
<keyword evidence="3 6" id="KW-0328">Glycosyltransferase</keyword>
<comment type="pathway">
    <text evidence="1">Cell wall biogenesis; cell wall polysaccharide biosynthesis.</text>
</comment>
<evidence type="ECO:0000259" key="5">
    <source>
        <dbReference type="Pfam" id="PF00535"/>
    </source>
</evidence>
<dbReference type="Gene3D" id="3.90.550.10">
    <property type="entry name" value="Spore Coat Polysaccharide Biosynthesis Protein SpsA, Chain A"/>
    <property type="match status" value="1"/>
</dbReference>
<evidence type="ECO:0000313" key="7">
    <source>
        <dbReference type="Proteomes" id="UP001332243"/>
    </source>
</evidence>
<dbReference type="Proteomes" id="UP001332243">
    <property type="component" value="Unassembled WGS sequence"/>
</dbReference>
<dbReference type="PANTHER" id="PTHR43179:SF12">
    <property type="entry name" value="GALACTOFURANOSYLTRANSFERASE GLFT2"/>
    <property type="match status" value="1"/>
</dbReference>
<dbReference type="RefSeq" id="WP_331216041.1">
    <property type="nucleotide sequence ID" value="NZ_JAZGQK010000017.1"/>
</dbReference>
<dbReference type="EMBL" id="JAZGQK010000017">
    <property type="protein sequence ID" value="MEE6260932.1"/>
    <property type="molecule type" value="Genomic_DNA"/>
</dbReference>
<dbReference type="Pfam" id="PF00535">
    <property type="entry name" value="Glycos_transf_2"/>
    <property type="match status" value="1"/>
</dbReference>
<dbReference type="EC" id="2.4.-.-" evidence="6"/>
<evidence type="ECO:0000256" key="3">
    <source>
        <dbReference type="ARBA" id="ARBA00022676"/>
    </source>
</evidence>
<sequence length="367" mass="39463">MTGPEPPHPDAVPVPGLSVVVPVKARVAETRALLASLRQAVAHCPEPVEIVLVDDSEPADARLHRAHCAEFGARYVFGPRNVGAKRNLGVRLAVHDLILFIDSDCLATGDLLQRHVKSLRAAPEEVGAVAGPTYVQGTETPVFRVMSRSRLLNSAFEWPGRARRVAWATTCNLAIRRSAFEAVGGFHERPLTVVGGEDVDLGIRLTEAGYTIACDPSALVVHDKGSTDSLGTVSRRLVTYGRSGQWLLDVHPGRGRPKLNRAATLALAAAAALPGLRASRGRTALLVPLVAAALLARDTRERLRPGERSPASVAEAAACALLDWSFDLGEVIAAVQLRRPDRVFTGFGWTDDPAFEWEDSPDKPYGR</sequence>
<dbReference type="PANTHER" id="PTHR43179">
    <property type="entry name" value="RHAMNOSYLTRANSFERASE WBBL"/>
    <property type="match status" value="1"/>
</dbReference>
<dbReference type="InterPro" id="IPR029044">
    <property type="entry name" value="Nucleotide-diphossugar_trans"/>
</dbReference>
<feature type="domain" description="Glycosyltransferase 2-like" evidence="5">
    <location>
        <begin position="18"/>
        <end position="183"/>
    </location>
</feature>
<keyword evidence="7" id="KW-1185">Reference proteome</keyword>
<dbReference type="SUPFAM" id="SSF53448">
    <property type="entry name" value="Nucleotide-diphospho-sugar transferases"/>
    <property type="match status" value="1"/>
</dbReference>
<accession>A0ABU7RWM3</accession>